<dbReference type="SUPFAM" id="SSF48264">
    <property type="entry name" value="Cytochrome P450"/>
    <property type="match status" value="1"/>
</dbReference>
<reference evidence="2 3" key="1">
    <citation type="journal article" date="2013" name="Curr. Biol.">
        <title>The Genome of the Foraminiferan Reticulomyxa filosa.</title>
        <authorList>
            <person name="Glockner G."/>
            <person name="Hulsmann N."/>
            <person name="Schleicher M."/>
            <person name="Noegel A.A."/>
            <person name="Eichinger L."/>
            <person name="Gallinger C."/>
            <person name="Pawlowski J."/>
            <person name="Sierra R."/>
            <person name="Euteneuer U."/>
            <person name="Pillet L."/>
            <person name="Moustafa A."/>
            <person name="Platzer M."/>
            <person name="Groth M."/>
            <person name="Szafranski K."/>
            <person name="Schliwa M."/>
        </authorList>
    </citation>
    <scope>NUCLEOTIDE SEQUENCE [LARGE SCALE GENOMIC DNA]</scope>
</reference>
<dbReference type="GO" id="GO:0004497">
    <property type="term" value="F:monooxygenase activity"/>
    <property type="evidence" value="ECO:0007669"/>
    <property type="project" value="InterPro"/>
</dbReference>
<evidence type="ECO:0000313" key="3">
    <source>
        <dbReference type="Proteomes" id="UP000023152"/>
    </source>
</evidence>
<comment type="caution">
    <text evidence="2">The sequence shown here is derived from an EMBL/GenBank/DDBJ whole genome shotgun (WGS) entry which is preliminary data.</text>
</comment>
<proteinExistence type="predicted"/>
<name>X6P5M4_RETFI</name>
<keyword evidence="3" id="KW-1185">Reference proteome</keyword>
<feature type="transmembrane region" description="Helical" evidence="1">
    <location>
        <begin position="20"/>
        <end position="38"/>
    </location>
</feature>
<keyword evidence="1" id="KW-1133">Transmembrane helix</keyword>
<dbReference type="GO" id="GO:0016705">
    <property type="term" value="F:oxidoreductase activity, acting on paired donors, with incorporation or reduction of molecular oxygen"/>
    <property type="evidence" value="ECO:0007669"/>
    <property type="project" value="InterPro"/>
</dbReference>
<dbReference type="EMBL" id="ASPP01003343">
    <property type="protein sequence ID" value="ETO33506.1"/>
    <property type="molecule type" value="Genomic_DNA"/>
</dbReference>
<sequence length="171" mass="19897">MDWNITTKQALELLDKWKVPLTATTLTVAGLCCVYISIRPLKHDNIPMMDMPMHPLYGQTKNRVLNEKYGEFHEVNYRFLLSRPEPVIAKSMPMGQLMVFLHDPAVVKFVFEDQFELFEKGATIREITGDIFGHGIFASDPPGLKNCLWFIHFVVIVQSVHYYHFLIFIFF</sequence>
<evidence type="ECO:0000313" key="2">
    <source>
        <dbReference type="EMBL" id="ETO33506.1"/>
    </source>
</evidence>
<dbReference type="InterPro" id="IPR036396">
    <property type="entry name" value="Cyt_P450_sf"/>
</dbReference>
<keyword evidence="1" id="KW-0812">Transmembrane</keyword>
<gene>
    <name evidence="2" type="ORF">RFI_03594</name>
</gene>
<dbReference type="OrthoDB" id="1470350at2759"/>
<feature type="transmembrane region" description="Helical" evidence="1">
    <location>
        <begin position="147"/>
        <end position="170"/>
    </location>
</feature>
<evidence type="ECO:0000256" key="1">
    <source>
        <dbReference type="SAM" id="Phobius"/>
    </source>
</evidence>
<protein>
    <submittedName>
        <fullName evidence="2">Uncharacterized protein</fullName>
    </submittedName>
</protein>
<dbReference type="AlphaFoldDB" id="X6P5M4"/>
<dbReference type="GO" id="GO:0020037">
    <property type="term" value="F:heme binding"/>
    <property type="evidence" value="ECO:0007669"/>
    <property type="project" value="InterPro"/>
</dbReference>
<dbReference type="Proteomes" id="UP000023152">
    <property type="component" value="Unassembled WGS sequence"/>
</dbReference>
<keyword evidence="1" id="KW-0472">Membrane</keyword>
<dbReference type="GO" id="GO:0005506">
    <property type="term" value="F:iron ion binding"/>
    <property type="evidence" value="ECO:0007669"/>
    <property type="project" value="InterPro"/>
</dbReference>
<organism evidence="2 3">
    <name type="scientific">Reticulomyxa filosa</name>
    <dbReference type="NCBI Taxonomy" id="46433"/>
    <lineage>
        <taxon>Eukaryota</taxon>
        <taxon>Sar</taxon>
        <taxon>Rhizaria</taxon>
        <taxon>Retaria</taxon>
        <taxon>Foraminifera</taxon>
        <taxon>Monothalamids</taxon>
        <taxon>Reticulomyxidae</taxon>
        <taxon>Reticulomyxa</taxon>
    </lineage>
</organism>
<accession>X6P5M4</accession>